<evidence type="ECO:0000256" key="5">
    <source>
        <dbReference type="ARBA" id="ARBA00023163"/>
    </source>
</evidence>
<dbReference type="Gene3D" id="1.10.10.10">
    <property type="entry name" value="Winged helix-like DNA-binding domain superfamily/Winged helix DNA-binding domain"/>
    <property type="match status" value="1"/>
</dbReference>
<gene>
    <name evidence="7" type="ORF">GCM10007857_42410</name>
</gene>
<dbReference type="PROSITE" id="PS50931">
    <property type="entry name" value="HTH_LYSR"/>
    <property type="match status" value="1"/>
</dbReference>
<reference evidence="8" key="1">
    <citation type="journal article" date="2019" name="Int. J. Syst. Evol. Microbiol.">
        <title>The Global Catalogue of Microorganisms (GCM) 10K type strain sequencing project: providing services to taxonomists for standard genome sequencing and annotation.</title>
        <authorList>
            <consortium name="The Broad Institute Genomics Platform"/>
            <consortium name="The Broad Institute Genome Sequencing Center for Infectious Disease"/>
            <person name="Wu L."/>
            <person name="Ma J."/>
        </authorList>
    </citation>
    <scope>NUCLEOTIDE SEQUENCE [LARGE SCALE GENOMIC DNA]</scope>
    <source>
        <strain evidence="8">NBRC 102520</strain>
    </source>
</reference>
<dbReference type="InterPro" id="IPR000847">
    <property type="entry name" value="LysR_HTH_N"/>
</dbReference>
<evidence type="ECO:0000313" key="8">
    <source>
        <dbReference type="Proteomes" id="UP001156905"/>
    </source>
</evidence>
<accession>A0ABQ6AZN9</accession>
<organism evidence="7 8">
    <name type="scientific">Bradyrhizobium iriomotense</name>
    <dbReference type="NCBI Taxonomy" id="441950"/>
    <lineage>
        <taxon>Bacteria</taxon>
        <taxon>Pseudomonadati</taxon>
        <taxon>Pseudomonadota</taxon>
        <taxon>Alphaproteobacteria</taxon>
        <taxon>Hyphomicrobiales</taxon>
        <taxon>Nitrobacteraceae</taxon>
        <taxon>Bradyrhizobium</taxon>
    </lineage>
</organism>
<evidence type="ECO:0000313" key="7">
    <source>
        <dbReference type="EMBL" id="GLR87530.1"/>
    </source>
</evidence>
<dbReference type="PANTHER" id="PTHR30537">
    <property type="entry name" value="HTH-TYPE TRANSCRIPTIONAL REGULATOR"/>
    <property type="match status" value="1"/>
</dbReference>
<dbReference type="SUPFAM" id="SSF53850">
    <property type="entry name" value="Periplasmic binding protein-like II"/>
    <property type="match status" value="1"/>
</dbReference>
<dbReference type="InterPro" id="IPR058163">
    <property type="entry name" value="LysR-type_TF_proteobact-type"/>
</dbReference>
<comment type="caution">
    <text evidence="7">The sequence shown here is derived from an EMBL/GenBank/DDBJ whole genome shotgun (WGS) entry which is preliminary data.</text>
</comment>
<dbReference type="EMBL" id="BSOW01000014">
    <property type="protein sequence ID" value="GLR87530.1"/>
    <property type="molecule type" value="Genomic_DNA"/>
</dbReference>
<protein>
    <submittedName>
        <fullName evidence="7">LysR family transcriptional regulator</fullName>
    </submittedName>
</protein>
<comment type="function">
    <text evidence="1">NodD regulates the expression of the nodABCFE genes which encode other nodulation proteins. NodD is also a negative regulator of its own expression. Binds flavonoids as inducers.</text>
</comment>
<dbReference type="Pfam" id="PF00126">
    <property type="entry name" value="HTH_1"/>
    <property type="match status" value="1"/>
</dbReference>
<evidence type="ECO:0000256" key="3">
    <source>
        <dbReference type="ARBA" id="ARBA00023015"/>
    </source>
</evidence>
<proteinExistence type="inferred from homology"/>
<dbReference type="PANTHER" id="PTHR30537:SF35">
    <property type="entry name" value="TRANSCRIPTIONAL REGULATORY PROTEIN"/>
    <property type="match status" value="1"/>
</dbReference>
<dbReference type="InterPro" id="IPR036390">
    <property type="entry name" value="WH_DNA-bd_sf"/>
</dbReference>
<sequence length="306" mass="33754">MADSLLNMKAFLATARVGSFSEAGRQLGVAPSVITKRVGQLEWSLRATLLRRSTRRVALTEIGERYLDVIRGIVREYDEMAKGIMRSPKELEGQLRIKAPASPMPIDLAQLLSSFQIHYPRVTLDAVLVDRTVNPVEEGFDIVLTMMPSSFDGVLEEPLHVFERVLCAAPTYLARRGHPRHVRDLMHHDCIVFSPIGPNWIFEGRNGVTTVAVRPHLVTNNGALVIDSLCAGSGVAVVSRAAAADRLRSGALVELLPELRIPDLWLKALVPATRSNLARVQTMLQAIRKAFQDASSVTPERVQEAK</sequence>
<dbReference type="RefSeq" id="WP_348522504.1">
    <property type="nucleotide sequence ID" value="NZ_BSOW01000014.1"/>
</dbReference>
<dbReference type="Gene3D" id="3.40.190.290">
    <property type="match status" value="1"/>
</dbReference>
<name>A0ABQ6AZN9_9BRAD</name>
<dbReference type="Pfam" id="PF03466">
    <property type="entry name" value="LysR_substrate"/>
    <property type="match status" value="1"/>
</dbReference>
<dbReference type="CDD" id="cd08422">
    <property type="entry name" value="PBP2_CrgA_like"/>
    <property type="match status" value="1"/>
</dbReference>
<keyword evidence="5" id="KW-0804">Transcription</keyword>
<dbReference type="SUPFAM" id="SSF46785">
    <property type="entry name" value="Winged helix' DNA-binding domain"/>
    <property type="match status" value="1"/>
</dbReference>
<evidence type="ECO:0000256" key="2">
    <source>
        <dbReference type="ARBA" id="ARBA00009437"/>
    </source>
</evidence>
<comment type="similarity">
    <text evidence="2">Belongs to the LysR transcriptional regulatory family.</text>
</comment>
<dbReference type="Proteomes" id="UP001156905">
    <property type="component" value="Unassembled WGS sequence"/>
</dbReference>
<evidence type="ECO:0000256" key="4">
    <source>
        <dbReference type="ARBA" id="ARBA00023125"/>
    </source>
</evidence>
<dbReference type="InterPro" id="IPR036388">
    <property type="entry name" value="WH-like_DNA-bd_sf"/>
</dbReference>
<evidence type="ECO:0000259" key="6">
    <source>
        <dbReference type="PROSITE" id="PS50931"/>
    </source>
</evidence>
<evidence type="ECO:0000256" key="1">
    <source>
        <dbReference type="ARBA" id="ARBA00003502"/>
    </source>
</evidence>
<keyword evidence="8" id="KW-1185">Reference proteome</keyword>
<feature type="domain" description="HTH lysR-type" evidence="6">
    <location>
        <begin position="8"/>
        <end position="60"/>
    </location>
</feature>
<keyword evidence="4" id="KW-0238">DNA-binding</keyword>
<keyword evidence="3" id="KW-0805">Transcription regulation</keyword>
<dbReference type="InterPro" id="IPR005119">
    <property type="entry name" value="LysR_subst-bd"/>
</dbReference>